<feature type="domain" description="Glycosyl hydrolase family 32 C-terminal" evidence="11">
    <location>
        <begin position="365"/>
        <end position="477"/>
    </location>
</feature>
<comment type="function">
    <text evidence="9">Enables the bacterium to metabolize sucrose as a sole carbon source.</text>
</comment>
<dbReference type="PROSITE" id="PS00609">
    <property type="entry name" value="GLYCOSYL_HYDROL_F32"/>
    <property type="match status" value="1"/>
</dbReference>
<dbReference type="Gene3D" id="2.115.10.20">
    <property type="entry name" value="Glycosyl hydrolase domain, family 43"/>
    <property type="match status" value="1"/>
</dbReference>
<sequence>MNTAHTKPDGISEEEYLELAKKVQNSPWRQSYHIQPVTGLLNDPNGLAWYNGFYHLFYQWFPFGPVHGTKYWYHLRSKDLIFWEDLGIGLAPDQNFDSHGVYSGSSMKKDGLLYLFYTGNHRDDNWVRHSSQCLAVMDEEGRIQKETTPLIPKPPDGITEHFRDPKVWKGENGYLMITGAQKISQTGTALMYQSADLKRWEYRGELSVPWKTKAFMWECPDYFEADGYGILMMCPQGLETEESGNSNIYEAGYLIGNPMNEDTLTFDGNQYEKLDYGFDFYAPQTFLDHLGRRILFGWMGLPEISYPTDRYGWAHCLTIPRELTIADGRIRLNPVKEMELLRSELVCETIFIDEESYRDVRFYGRHYELMVQLIKQNAGIFEISVRQNKQEQTVIRYSSKDQMICVDRSASGEAFAKDYGSLRKAGLKSGLKELRIFSDESSLEIFVNQGEVCFSLRIFPQESGIETVFTAREGSVKAAIQKWNLKV</sequence>
<dbReference type="SUPFAM" id="SSF49899">
    <property type="entry name" value="Concanavalin A-like lectins/glucanases"/>
    <property type="match status" value="1"/>
</dbReference>
<comment type="subcellular location">
    <subcellularLocation>
        <location evidence="9">Cytoplasm</location>
    </subcellularLocation>
</comment>
<dbReference type="InterPro" id="IPR018053">
    <property type="entry name" value="Glyco_hydro_32_AS"/>
</dbReference>
<dbReference type="OrthoDB" id="9759709at2"/>
<dbReference type="GO" id="GO:0005985">
    <property type="term" value="P:sucrose metabolic process"/>
    <property type="evidence" value="ECO:0007669"/>
    <property type="project" value="UniProtKB-UniPathway"/>
</dbReference>
<keyword evidence="5 8" id="KW-0378">Hydrolase</keyword>
<proteinExistence type="inferred from homology"/>
<comment type="caution">
    <text evidence="12">The sequence shown here is derived from an EMBL/GenBank/DDBJ whole genome shotgun (WGS) entry which is preliminary data.</text>
</comment>
<accession>A0A3E2NA80</accession>
<dbReference type="PANTHER" id="PTHR43101">
    <property type="entry name" value="BETA-FRUCTOSIDASE"/>
    <property type="match status" value="1"/>
</dbReference>
<dbReference type="Pfam" id="PF08244">
    <property type="entry name" value="Glyco_hydro_32C"/>
    <property type="match status" value="1"/>
</dbReference>
<dbReference type="InterPro" id="IPR023296">
    <property type="entry name" value="Glyco_hydro_beta-prop_sf"/>
</dbReference>
<dbReference type="InterPro" id="IPR013148">
    <property type="entry name" value="Glyco_hydro_32_N"/>
</dbReference>
<evidence type="ECO:0000256" key="8">
    <source>
        <dbReference type="RuleBase" id="RU362110"/>
    </source>
</evidence>
<comment type="catalytic activity">
    <reaction evidence="8">
        <text>Hydrolysis of terminal non-reducing beta-D-fructofuranoside residues in beta-D-fructofuranosides.</text>
        <dbReference type="EC" id="3.2.1.26"/>
    </reaction>
</comment>
<dbReference type="AlphaFoldDB" id="A0A3E2NA80"/>
<dbReference type="GO" id="GO:0004564">
    <property type="term" value="F:beta-fructofuranosidase activity"/>
    <property type="evidence" value="ECO:0007669"/>
    <property type="project" value="UniProtKB-EC"/>
</dbReference>
<evidence type="ECO:0000256" key="1">
    <source>
        <dbReference type="ARBA" id="ARBA00004914"/>
    </source>
</evidence>
<dbReference type="InterPro" id="IPR013189">
    <property type="entry name" value="Glyco_hydro_32_C"/>
</dbReference>
<reference evidence="12 13" key="1">
    <citation type="submission" date="2018-07" db="EMBL/GenBank/DDBJ databases">
        <title>New species, Clostridium PI-S10-A1B.</title>
        <authorList>
            <person name="Krishna G."/>
            <person name="Summeta K."/>
            <person name="Shikha S."/>
            <person name="Prabhu P.B."/>
            <person name="Suresh K."/>
        </authorList>
    </citation>
    <scope>NUCLEOTIDE SEQUENCE [LARGE SCALE GENOMIC DNA]</scope>
    <source>
        <strain evidence="12 13">PI-S10-A1B</strain>
    </source>
</reference>
<dbReference type="Gene3D" id="2.60.120.560">
    <property type="entry name" value="Exo-inulinase, domain 1"/>
    <property type="match status" value="1"/>
</dbReference>
<name>A0A3E2NA80_9FIRM</name>
<feature type="domain" description="Glycosyl hydrolase family 32 N-terminal" evidence="10">
    <location>
        <begin position="33"/>
        <end position="331"/>
    </location>
</feature>
<dbReference type="GO" id="GO:0005737">
    <property type="term" value="C:cytoplasm"/>
    <property type="evidence" value="ECO:0007669"/>
    <property type="project" value="UniProtKB-SubCell"/>
</dbReference>
<dbReference type="SMART" id="SM00640">
    <property type="entry name" value="Glyco_32"/>
    <property type="match status" value="1"/>
</dbReference>
<dbReference type="InterPro" id="IPR013320">
    <property type="entry name" value="ConA-like_dom_sf"/>
</dbReference>
<comment type="pathway">
    <text evidence="1 9">Glycan biosynthesis; sucrose metabolism.</text>
</comment>
<evidence type="ECO:0000313" key="12">
    <source>
        <dbReference type="EMBL" id="RFZ77918.1"/>
    </source>
</evidence>
<dbReference type="UniPathway" id="UPA00238"/>
<dbReference type="InterPro" id="IPR006232">
    <property type="entry name" value="Suc6P_hydrolase"/>
</dbReference>
<dbReference type="CDD" id="cd18623">
    <property type="entry name" value="GH32_ScrB-like"/>
    <property type="match status" value="1"/>
</dbReference>
<dbReference type="Pfam" id="PF00251">
    <property type="entry name" value="Glyco_hydro_32N"/>
    <property type="match status" value="1"/>
</dbReference>
<dbReference type="InterPro" id="IPR001362">
    <property type="entry name" value="Glyco_hydro_32"/>
</dbReference>
<organism evidence="12 13">
    <name type="scientific">Lacrimispora amygdalina</name>
    <dbReference type="NCBI Taxonomy" id="253257"/>
    <lineage>
        <taxon>Bacteria</taxon>
        <taxon>Bacillati</taxon>
        <taxon>Bacillota</taxon>
        <taxon>Clostridia</taxon>
        <taxon>Lachnospirales</taxon>
        <taxon>Lachnospiraceae</taxon>
        <taxon>Lacrimispora</taxon>
    </lineage>
</organism>
<dbReference type="EMBL" id="QOHO01000050">
    <property type="protein sequence ID" value="RFZ77918.1"/>
    <property type="molecule type" value="Genomic_DNA"/>
</dbReference>
<dbReference type="EC" id="3.2.1.26" evidence="3 8"/>
<evidence type="ECO:0000313" key="13">
    <source>
        <dbReference type="Proteomes" id="UP000260680"/>
    </source>
</evidence>
<evidence type="ECO:0000256" key="3">
    <source>
        <dbReference type="ARBA" id="ARBA00012758"/>
    </source>
</evidence>
<dbReference type="SUPFAM" id="SSF75005">
    <property type="entry name" value="Arabinanase/levansucrase/invertase"/>
    <property type="match status" value="1"/>
</dbReference>
<dbReference type="PANTHER" id="PTHR43101:SF1">
    <property type="entry name" value="BETA-FRUCTOSIDASE"/>
    <property type="match status" value="1"/>
</dbReference>
<dbReference type="RefSeq" id="WP_117417995.1">
    <property type="nucleotide sequence ID" value="NZ_QOHO01000050.1"/>
</dbReference>
<evidence type="ECO:0000256" key="4">
    <source>
        <dbReference type="ARBA" id="ARBA00019623"/>
    </source>
</evidence>
<dbReference type="NCBIfam" id="TIGR01322">
    <property type="entry name" value="scrB_fam"/>
    <property type="match status" value="1"/>
</dbReference>
<keyword evidence="9" id="KW-0963">Cytoplasm</keyword>
<dbReference type="InterPro" id="IPR051214">
    <property type="entry name" value="GH32_Enzymes"/>
</dbReference>
<evidence type="ECO:0000256" key="2">
    <source>
        <dbReference type="ARBA" id="ARBA00009902"/>
    </source>
</evidence>
<keyword evidence="9" id="KW-0119">Carbohydrate metabolism</keyword>
<gene>
    <name evidence="12" type="ORF">DS742_16055</name>
</gene>
<evidence type="ECO:0000256" key="7">
    <source>
        <dbReference type="ARBA" id="ARBA00033367"/>
    </source>
</evidence>
<evidence type="ECO:0000259" key="10">
    <source>
        <dbReference type="Pfam" id="PF00251"/>
    </source>
</evidence>
<keyword evidence="6 8" id="KW-0326">Glycosidase</keyword>
<evidence type="ECO:0000256" key="6">
    <source>
        <dbReference type="ARBA" id="ARBA00023295"/>
    </source>
</evidence>
<dbReference type="Proteomes" id="UP000260680">
    <property type="component" value="Unassembled WGS sequence"/>
</dbReference>
<evidence type="ECO:0000256" key="9">
    <source>
        <dbReference type="RuleBase" id="RU365015"/>
    </source>
</evidence>
<evidence type="ECO:0000256" key="5">
    <source>
        <dbReference type="ARBA" id="ARBA00022801"/>
    </source>
</evidence>
<evidence type="ECO:0000259" key="11">
    <source>
        <dbReference type="Pfam" id="PF08244"/>
    </source>
</evidence>
<comment type="similarity">
    <text evidence="2 8">Belongs to the glycosyl hydrolase 32 family.</text>
</comment>
<protein>
    <recommendedName>
        <fullName evidence="4 8">Sucrose-6-phosphate hydrolase</fullName>
        <ecNumber evidence="3 8">3.2.1.26</ecNumber>
    </recommendedName>
    <alternativeName>
        <fullName evidence="7 9">Invertase</fullName>
    </alternativeName>
</protein>